<evidence type="ECO:0000256" key="2">
    <source>
        <dbReference type="ARBA" id="ARBA00007370"/>
    </source>
</evidence>
<evidence type="ECO:0000256" key="11">
    <source>
        <dbReference type="ARBA" id="ARBA00049375"/>
    </source>
</evidence>
<evidence type="ECO:0000259" key="15">
    <source>
        <dbReference type="Pfam" id="PF08544"/>
    </source>
</evidence>
<evidence type="ECO:0000256" key="13">
    <source>
        <dbReference type="HAMAP-Rule" id="MF_00384"/>
    </source>
</evidence>
<comment type="pathway">
    <text evidence="1 13">Amino-acid biosynthesis; L-threonine biosynthesis; L-threonine from L-aspartate: step 4/5.</text>
</comment>
<dbReference type="PROSITE" id="PS00627">
    <property type="entry name" value="GHMP_KINASES_ATP"/>
    <property type="match status" value="1"/>
</dbReference>
<dbReference type="InterPro" id="IPR000870">
    <property type="entry name" value="Homoserine_kinase"/>
</dbReference>
<feature type="binding site" evidence="13">
    <location>
        <begin position="118"/>
        <end position="128"/>
    </location>
    <ligand>
        <name>ATP</name>
        <dbReference type="ChEBI" id="CHEBI:30616"/>
    </ligand>
</feature>
<evidence type="ECO:0000313" key="17">
    <source>
        <dbReference type="Proteomes" id="UP001597402"/>
    </source>
</evidence>
<dbReference type="InterPro" id="IPR013750">
    <property type="entry name" value="GHMP_kinase_C_dom"/>
</dbReference>
<proteinExistence type="inferred from homology"/>
<keyword evidence="10 13" id="KW-0067">ATP-binding</keyword>
<dbReference type="PANTHER" id="PTHR20861">
    <property type="entry name" value="HOMOSERINE/4-DIPHOSPHOCYTIDYL-2-C-METHYL-D-ERYTHRITOL KINASE"/>
    <property type="match status" value="1"/>
</dbReference>
<dbReference type="Pfam" id="PF08544">
    <property type="entry name" value="GHMP_kinases_C"/>
    <property type="match status" value="1"/>
</dbReference>
<keyword evidence="5 13" id="KW-0028">Amino-acid biosynthesis</keyword>
<dbReference type="EMBL" id="JBHUHP010000001">
    <property type="protein sequence ID" value="MFD2090544.1"/>
    <property type="molecule type" value="Genomic_DNA"/>
</dbReference>
<keyword evidence="9 13" id="KW-0418">Kinase</keyword>
<comment type="caution">
    <text evidence="16">The sequence shown here is derived from an EMBL/GenBank/DDBJ whole genome shotgun (WGS) entry which is preliminary data.</text>
</comment>
<dbReference type="PRINTS" id="PR00958">
    <property type="entry name" value="HOMSERKINASE"/>
</dbReference>
<evidence type="ECO:0000256" key="3">
    <source>
        <dbReference type="ARBA" id="ARBA00012078"/>
    </source>
</evidence>
<dbReference type="Gene3D" id="3.30.70.890">
    <property type="entry name" value="GHMP kinase, C-terminal domain"/>
    <property type="match status" value="1"/>
</dbReference>
<organism evidence="16 17">
    <name type="scientific">Blastococcus deserti</name>
    <dbReference type="NCBI Taxonomy" id="2259033"/>
    <lineage>
        <taxon>Bacteria</taxon>
        <taxon>Bacillati</taxon>
        <taxon>Actinomycetota</taxon>
        <taxon>Actinomycetes</taxon>
        <taxon>Geodermatophilales</taxon>
        <taxon>Geodermatophilaceae</taxon>
        <taxon>Blastococcus</taxon>
    </lineage>
</organism>
<dbReference type="Gene3D" id="3.30.230.10">
    <property type="match status" value="1"/>
</dbReference>
<evidence type="ECO:0000256" key="9">
    <source>
        <dbReference type="ARBA" id="ARBA00022777"/>
    </source>
</evidence>
<evidence type="ECO:0000256" key="5">
    <source>
        <dbReference type="ARBA" id="ARBA00022605"/>
    </source>
</evidence>
<name>A0ABW4X7L4_9ACTN</name>
<dbReference type="PIRSF" id="PIRSF000676">
    <property type="entry name" value="Homoser_kin"/>
    <property type="match status" value="1"/>
</dbReference>
<dbReference type="GO" id="GO:0004413">
    <property type="term" value="F:homoserine kinase activity"/>
    <property type="evidence" value="ECO:0007669"/>
    <property type="project" value="UniProtKB-EC"/>
</dbReference>
<dbReference type="NCBIfam" id="TIGR00191">
    <property type="entry name" value="thrB"/>
    <property type="match status" value="1"/>
</dbReference>
<keyword evidence="6 13" id="KW-0808">Transferase</keyword>
<dbReference type="InterPro" id="IPR020568">
    <property type="entry name" value="Ribosomal_Su5_D2-typ_SF"/>
</dbReference>
<dbReference type="PANTHER" id="PTHR20861:SF1">
    <property type="entry name" value="HOMOSERINE KINASE"/>
    <property type="match status" value="1"/>
</dbReference>
<evidence type="ECO:0000256" key="8">
    <source>
        <dbReference type="ARBA" id="ARBA00022741"/>
    </source>
</evidence>
<keyword evidence="13" id="KW-0963">Cytoplasm</keyword>
<feature type="domain" description="GHMP kinase C-terminal" evidence="15">
    <location>
        <begin position="251"/>
        <end position="312"/>
    </location>
</feature>
<dbReference type="InterPro" id="IPR006203">
    <property type="entry name" value="GHMP_knse_ATP-bd_CS"/>
</dbReference>
<dbReference type="Pfam" id="PF00288">
    <property type="entry name" value="GHMP_kinases_N"/>
    <property type="match status" value="1"/>
</dbReference>
<feature type="domain" description="GHMP kinase N-terminal" evidence="14">
    <location>
        <begin position="90"/>
        <end position="173"/>
    </location>
</feature>
<dbReference type="HAMAP" id="MF_00384">
    <property type="entry name" value="Homoser_kinase"/>
    <property type="match status" value="1"/>
</dbReference>
<comment type="function">
    <text evidence="12 13">Catalyzes the ATP-dependent phosphorylation of L-homoserine to L-homoserine phosphate.</text>
</comment>
<evidence type="ECO:0000256" key="10">
    <source>
        <dbReference type="ARBA" id="ARBA00022840"/>
    </source>
</evidence>
<protein>
    <recommendedName>
        <fullName evidence="4 13">Homoserine kinase</fullName>
        <shortName evidence="13">HK</shortName>
        <shortName evidence="13">HSK</shortName>
        <ecNumber evidence="3 13">2.7.1.39</ecNumber>
    </recommendedName>
</protein>
<sequence>MSAARPALRSASDLPLPATGRLAAGAGGGPAAAVRVRVPATSANLGPAFDCAGLALTCHDVLEFTPAGTGLAVEVSGIGAGELPADESHLVVRAFRAACDELGWAPPGLRVSAHNGIPQGRGMGSSAAAVVAGVVGAWALCPDVGEVDRDAVLRLTTELEGHPDNVAPCLLGGATLSWMTPQGARATRLEVDPSVAPVVLVPPGTLSTHVARGLLPDVVPHGDAAHAAGRAALLVQALTREPSLLLDATEDRLHQRQRGAAMPESLALVDRLREQGLPAVVSGAGPSVLVLAVAPAGSSSVPAEADLQAVRRAAPPGWTVLPLDVDADGARVGHGNSQVSSR</sequence>
<dbReference type="EC" id="2.7.1.39" evidence="3 13"/>
<evidence type="ECO:0000256" key="4">
    <source>
        <dbReference type="ARBA" id="ARBA00017858"/>
    </source>
</evidence>
<comment type="catalytic activity">
    <reaction evidence="11 13">
        <text>L-homoserine + ATP = O-phospho-L-homoserine + ADP + H(+)</text>
        <dbReference type="Rhea" id="RHEA:13985"/>
        <dbReference type="ChEBI" id="CHEBI:15378"/>
        <dbReference type="ChEBI" id="CHEBI:30616"/>
        <dbReference type="ChEBI" id="CHEBI:57476"/>
        <dbReference type="ChEBI" id="CHEBI:57590"/>
        <dbReference type="ChEBI" id="CHEBI:456216"/>
        <dbReference type="EC" id="2.7.1.39"/>
    </reaction>
</comment>
<dbReference type="InterPro" id="IPR006204">
    <property type="entry name" value="GHMP_kinase_N_dom"/>
</dbReference>
<dbReference type="SUPFAM" id="SSF55060">
    <property type="entry name" value="GHMP Kinase, C-terminal domain"/>
    <property type="match status" value="1"/>
</dbReference>
<dbReference type="InterPro" id="IPR014721">
    <property type="entry name" value="Ribsml_uS5_D2-typ_fold_subgr"/>
</dbReference>
<accession>A0ABW4X7L4</accession>
<evidence type="ECO:0000256" key="6">
    <source>
        <dbReference type="ARBA" id="ARBA00022679"/>
    </source>
</evidence>
<dbReference type="Proteomes" id="UP001597402">
    <property type="component" value="Unassembled WGS sequence"/>
</dbReference>
<evidence type="ECO:0000256" key="12">
    <source>
        <dbReference type="ARBA" id="ARBA00049954"/>
    </source>
</evidence>
<evidence type="ECO:0000256" key="7">
    <source>
        <dbReference type="ARBA" id="ARBA00022697"/>
    </source>
</evidence>
<evidence type="ECO:0000313" key="16">
    <source>
        <dbReference type="EMBL" id="MFD2090544.1"/>
    </source>
</evidence>
<dbReference type="RefSeq" id="WP_376871554.1">
    <property type="nucleotide sequence ID" value="NZ_JBHUHP010000001.1"/>
</dbReference>
<comment type="similarity">
    <text evidence="2 13">Belongs to the GHMP kinase family. Homoserine kinase subfamily.</text>
</comment>
<comment type="subcellular location">
    <subcellularLocation>
        <location evidence="13">Cytoplasm</location>
    </subcellularLocation>
</comment>
<evidence type="ECO:0000256" key="1">
    <source>
        <dbReference type="ARBA" id="ARBA00005015"/>
    </source>
</evidence>
<gene>
    <name evidence="13 16" type="primary">thrB</name>
    <name evidence="16" type="ORF">ACFSHS_03065</name>
</gene>
<keyword evidence="17" id="KW-1185">Reference proteome</keyword>
<dbReference type="InterPro" id="IPR036554">
    <property type="entry name" value="GHMP_kinase_C_sf"/>
</dbReference>
<dbReference type="SUPFAM" id="SSF54211">
    <property type="entry name" value="Ribosomal protein S5 domain 2-like"/>
    <property type="match status" value="1"/>
</dbReference>
<keyword evidence="7 13" id="KW-0791">Threonine biosynthesis</keyword>
<keyword evidence="8 13" id="KW-0547">Nucleotide-binding</keyword>
<reference evidence="17" key="1">
    <citation type="journal article" date="2019" name="Int. J. Syst. Evol. Microbiol.">
        <title>The Global Catalogue of Microorganisms (GCM) 10K type strain sequencing project: providing services to taxonomists for standard genome sequencing and annotation.</title>
        <authorList>
            <consortium name="The Broad Institute Genomics Platform"/>
            <consortium name="The Broad Institute Genome Sequencing Center for Infectious Disease"/>
            <person name="Wu L."/>
            <person name="Ma J."/>
        </authorList>
    </citation>
    <scope>NUCLEOTIDE SEQUENCE [LARGE SCALE GENOMIC DNA]</scope>
    <source>
        <strain evidence="17">JCM 3338</strain>
    </source>
</reference>
<evidence type="ECO:0000259" key="14">
    <source>
        <dbReference type="Pfam" id="PF00288"/>
    </source>
</evidence>